<sequence length="254" mass="27221">MVAATTYLCLNIFSASGFRLKRVVQVSLVYSAAVTTFIMMVVYGPRSSKSKAAVVTPLASHVPSPWVVGMTNQLGSLPPTYLPGVILAQTLRFDCVQFFRAGGSVPSQEEISQEEIRAARAARASANLFAFLLPPQPLPFPRPHFNAGVISLAATVSIACLLPIFLRGKADHATSFFLVSSLSIPAVILGVGGTALWKGTLRKWWEYCEDLGSLQPSEKPITSPNGDRQALDEKETAIGSTRASPERIDTANAA</sequence>
<proteinExistence type="predicted"/>
<name>A0A427YE56_9TREE</name>
<evidence type="ECO:0000256" key="2">
    <source>
        <dbReference type="SAM" id="Phobius"/>
    </source>
</evidence>
<feature type="transmembrane region" description="Helical" evidence="2">
    <location>
        <begin position="24"/>
        <end position="43"/>
    </location>
</feature>
<accession>A0A427YE56</accession>
<feature type="compositionally biased region" description="Polar residues" evidence="1">
    <location>
        <begin position="215"/>
        <end position="226"/>
    </location>
</feature>
<organism evidence="3 4">
    <name type="scientific">Saitozyma podzolica</name>
    <dbReference type="NCBI Taxonomy" id="1890683"/>
    <lineage>
        <taxon>Eukaryota</taxon>
        <taxon>Fungi</taxon>
        <taxon>Dikarya</taxon>
        <taxon>Basidiomycota</taxon>
        <taxon>Agaricomycotina</taxon>
        <taxon>Tremellomycetes</taxon>
        <taxon>Tremellales</taxon>
        <taxon>Trimorphomycetaceae</taxon>
        <taxon>Saitozyma</taxon>
    </lineage>
</organism>
<dbReference type="EMBL" id="RSCD01000014">
    <property type="protein sequence ID" value="RSH89342.1"/>
    <property type="molecule type" value="Genomic_DNA"/>
</dbReference>
<dbReference type="OrthoDB" id="10444604at2759"/>
<feature type="transmembrane region" description="Helical" evidence="2">
    <location>
        <begin position="172"/>
        <end position="197"/>
    </location>
</feature>
<keyword evidence="4" id="KW-1185">Reference proteome</keyword>
<dbReference type="Proteomes" id="UP000279259">
    <property type="component" value="Unassembled WGS sequence"/>
</dbReference>
<feature type="transmembrane region" description="Helical" evidence="2">
    <location>
        <begin position="145"/>
        <end position="166"/>
    </location>
</feature>
<comment type="caution">
    <text evidence="3">The sequence shown here is derived from an EMBL/GenBank/DDBJ whole genome shotgun (WGS) entry which is preliminary data.</text>
</comment>
<protein>
    <submittedName>
        <fullName evidence="3">Uncharacterized protein</fullName>
    </submittedName>
</protein>
<gene>
    <name evidence="3" type="ORF">EHS25_002454</name>
</gene>
<reference evidence="3 4" key="1">
    <citation type="submission" date="2018-11" db="EMBL/GenBank/DDBJ databases">
        <title>Genome sequence of Saitozyma podzolica DSM 27192.</title>
        <authorList>
            <person name="Aliyu H."/>
            <person name="Gorte O."/>
            <person name="Ochsenreither K."/>
        </authorList>
    </citation>
    <scope>NUCLEOTIDE SEQUENCE [LARGE SCALE GENOMIC DNA]</scope>
    <source>
        <strain evidence="3 4">DSM 27192</strain>
    </source>
</reference>
<keyword evidence="2" id="KW-0812">Transmembrane</keyword>
<dbReference type="AlphaFoldDB" id="A0A427YE56"/>
<feature type="region of interest" description="Disordered" evidence="1">
    <location>
        <begin position="215"/>
        <end position="254"/>
    </location>
</feature>
<evidence type="ECO:0000313" key="3">
    <source>
        <dbReference type="EMBL" id="RSH89342.1"/>
    </source>
</evidence>
<feature type="compositionally biased region" description="Basic and acidic residues" evidence="1">
    <location>
        <begin position="244"/>
        <end position="254"/>
    </location>
</feature>
<keyword evidence="2" id="KW-0472">Membrane</keyword>
<evidence type="ECO:0000256" key="1">
    <source>
        <dbReference type="SAM" id="MobiDB-lite"/>
    </source>
</evidence>
<keyword evidence="2" id="KW-1133">Transmembrane helix</keyword>
<evidence type="ECO:0000313" key="4">
    <source>
        <dbReference type="Proteomes" id="UP000279259"/>
    </source>
</evidence>